<dbReference type="OrthoDB" id="412402at2759"/>
<evidence type="ECO:0000313" key="1">
    <source>
        <dbReference type="EMBL" id="KZO92109.1"/>
    </source>
</evidence>
<evidence type="ECO:0008006" key="3">
    <source>
        <dbReference type="Google" id="ProtNLM"/>
    </source>
</evidence>
<proteinExistence type="predicted"/>
<dbReference type="EMBL" id="KV417314">
    <property type="protein sequence ID" value="KZO92109.1"/>
    <property type="molecule type" value="Genomic_DNA"/>
</dbReference>
<dbReference type="Pfam" id="PF12224">
    <property type="entry name" value="Amidoligase_2"/>
    <property type="match status" value="1"/>
</dbReference>
<organism evidence="1 2">
    <name type="scientific">Calocera viscosa (strain TUFC12733)</name>
    <dbReference type="NCBI Taxonomy" id="1330018"/>
    <lineage>
        <taxon>Eukaryota</taxon>
        <taxon>Fungi</taxon>
        <taxon>Dikarya</taxon>
        <taxon>Basidiomycota</taxon>
        <taxon>Agaricomycotina</taxon>
        <taxon>Dacrymycetes</taxon>
        <taxon>Dacrymycetales</taxon>
        <taxon>Dacrymycetaceae</taxon>
        <taxon>Calocera</taxon>
    </lineage>
</organism>
<dbReference type="STRING" id="1330018.A0A167HYC4"/>
<dbReference type="PANTHER" id="PTHR36847:SF1">
    <property type="entry name" value="AMIDOLIGASE ENZYME"/>
    <property type="match status" value="1"/>
</dbReference>
<dbReference type="InterPro" id="IPR022025">
    <property type="entry name" value="Amidoligase_2"/>
</dbReference>
<protein>
    <recommendedName>
        <fullName evidence="3">Amidoligase enzyme</fullName>
    </recommendedName>
</protein>
<dbReference type="AlphaFoldDB" id="A0A167HYC4"/>
<reference evidence="1 2" key="1">
    <citation type="journal article" date="2016" name="Mol. Biol. Evol.">
        <title>Comparative Genomics of Early-Diverging Mushroom-Forming Fungi Provides Insights into the Origins of Lignocellulose Decay Capabilities.</title>
        <authorList>
            <person name="Nagy L.G."/>
            <person name="Riley R."/>
            <person name="Tritt A."/>
            <person name="Adam C."/>
            <person name="Daum C."/>
            <person name="Floudas D."/>
            <person name="Sun H."/>
            <person name="Yadav J.S."/>
            <person name="Pangilinan J."/>
            <person name="Larsson K.H."/>
            <person name="Matsuura K."/>
            <person name="Barry K."/>
            <person name="Labutti K."/>
            <person name="Kuo R."/>
            <person name="Ohm R.A."/>
            <person name="Bhattacharya S.S."/>
            <person name="Shirouzu T."/>
            <person name="Yoshinaga Y."/>
            <person name="Martin F.M."/>
            <person name="Grigoriev I.V."/>
            <person name="Hibbett D.S."/>
        </authorList>
    </citation>
    <scope>NUCLEOTIDE SEQUENCE [LARGE SCALE GENOMIC DNA]</scope>
    <source>
        <strain evidence="1 2">TUFC12733</strain>
    </source>
</reference>
<sequence length="302" mass="34441">MARTLSIGVEIECLVVGAYFPSPEECWNLIVHTINDTKVHEAYYRQDDMAYLPGETRWTVMDDSTIRVNDDMNEYPVELISPPLEDRPGTDLPSPNTGRTWKQALKAVLKAVKRLEGITLQTNESTGLHVHIGTGFNRTWNIQELRKIALLFVLREPQIDMLFFPERSDPHARSADYLHSMRRSAICRQLSNEQLGRRILTATTSSNLCELVNPDPDRIAPYFRNYKVNFLAVQKHGTVEFRQHQGTASASVIVAWGETLLALVRMAVRTEEETLLQMCLSKIMLVDLISVAKQRETWEDTA</sequence>
<name>A0A167HYC4_CALVF</name>
<evidence type="ECO:0000313" key="2">
    <source>
        <dbReference type="Proteomes" id="UP000076738"/>
    </source>
</evidence>
<dbReference type="Proteomes" id="UP000076738">
    <property type="component" value="Unassembled WGS sequence"/>
</dbReference>
<keyword evidence="2" id="KW-1185">Reference proteome</keyword>
<gene>
    <name evidence="1" type="ORF">CALVIDRAFT_567686</name>
</gene>
<accession>A0A167HYC4</accession>
<dbReference type="PANTHER" id="PTHR36847">
    <property type="entry name" value="AMIDOLIGASE ENZYME"/>
    <property type="match status" value="1"/>
</dbReference>